<accession>A0A1M4XSW5</accession>
<evidence type="ECO:0000313" key="1">
    <source>
        <dbReference type="EMBL" id="SHE96490.1"/>
    </source>
</evidence>
<gene>
    <name evidence="1" type="ORF">SAMN02745218_01155</name>
</gene>
<dbReference type="AlphaFoldDB" id="A0A1M4XSW5"/>
<organism evidence="1 2">
    <name type="scientific">Desulfofundulus australicus DSM 11792</name>
    <dbReference type="NCBI Taxonomy" id="1121425"/>
    <lineage>
        <taxon>Bacteria</taxon>
        <taxon>Bacillati</taxon>
        <taxon>Bacillota</taxon>
        <taxon>Clostridia</taxon>
        <taxon>Eubacteriales</taxon>
        <taxon>Peptococcaceae</taxon>
        <taxon>Desulfofundulus</taxon>
    </lineage>
</organism>
<reference evidence="2" key="1">
    <citation type="submission" date="2016-11" db="EMBL/GenBank/DDBJ databases">
        <authorList>
            <person name="Varghese N."/>
            <person name="Submissions S."/>
        </authorList>
    </citation>
    <scope>NUCLEOTIDE SEQUENCE [LARGE SCALE GENOMIC DNA]</scope>
    <source>
        <strain evidence="2">DSM 11792</strain>
    </source>
</reference>
<sequence length="88" mass="10397">MQKQQSFVPEKVEKFLTENGWEKVYDSLPDGHQTWQKYCQGFWELVIYSTEDGRHHCNLWRGSDAIKPEAVFSLRSIRAVLRRRGLAI</sequence>
<dbReference type="EMBL" id="FQUW01000012">
    <property type="protein sequence ID" value="SHE96490.1"/>
    <property type="molecule type" value="Genomic_DNA"/>
</dbReference>
<proteinExistence type="predicted"/>
<dbReference type="RefSeq" id="WP_073163994.1">
    <property type="nucleotide sequence ID" value="NZ_FQUW01000012.1"/>
</dbReference>
<evidence type="ECO:0000313" key="2">
    <source>
        <dbReference type="Proteomes" id="UP000184196"/>
    </source>
</evidence>
<dbReference type="OrthoDB" id="1811672at2"/>
<name>A0A1M4XSW5_9FIRM</name>
<dbReference type="Proteomes" id="UP000184196">
    <property type="component" value="Unassembled WGS sequence"/>
</dbReference>
<keyword evidence="2" id="KW-1185">Reference proteome</keyword>
<protein>
    <submittedName>
        <fullName evidence="1">Uncharacterized protein</fullName>
    </submittedName>
</protein>